<sequence>MFSAIPEYNGSPPPAPPEFPQVTPALLRYLPSAPVRARYLDSLCEALKVHPSINVQHFQQRVEAMCIWGENNDARAKSDLARDIFGSGAGPSKPAKERAQAPSPKPTLSFFAAASVALALGSIMTHENDKPPLGDCDPIQRNTPAGLFALSKQALQLFEETNPHDLDSVITMLLQVLFLMHDGQMRISHMVFPLVGKMINVARMMGLAIDPDEFQGTYSLFEAETRRRVWWDIFYYDMVVSECMGHQSLIHENSFTTKIPANVDEERFSPSSTMLPVPEEGSNTSIVYFLLRCKYVTRTLLLVPCTDRSY</sequence>
<comment type="subcellular location">
    <subcellularLocation>
        <location evidence="1">Nucleus</location>
    </subcellularLocation>
</comment>
<evidence type="ECO:0000259" key="4">
    <source>
        <dbReference type="SMART" id="SM00906"/>
    </source>
</evidence>
<name>A0A0C3SDV2_PHLG1</name>
<gene>
    <name evidence="5" type="ORF">PHLGIDRAFT_66604</name>
</gene>
<dbReference type="GO" id="GO:0006351">
    <property type="term" value="P:DNA-templated transcription"/>
    <property type="evidence" value="ECO:0007669"/>
    <property type="project" value="InterPro"/>
</dbReference>
<reference evidence="5 6" key="1">
    <citation type="journal article" date="2014" name="PLoS Genet.">
        <title>Analysis of the Phlebiopsis gigantea genome, transcriptome and secretome provides insight into its pioneer colonization strategies of wood.</title>
        <authorList>
            <person name="Hori C."/>
            <person name="Ishida T."/>
            <person name="Igarashi K."/>
            <person name="Samejima M."/>
            <person name="Suzuki H."/>
            <person name="Master E."/>
            <person name="Ferreira P."/>
            <person name="Ruiz-Duenas F.J."/>
            <person name="Held B."/>
            <person name="Canessa P."/>
            <person name="Larrondo L.F."/>
            <person name="Schmoll M."/>
            <person name="Druzhinina I.S."/>
            <person name="Kubicek C.P."/>
            <person name="Gaskell J.A."/>
            <person name="Kersten P."/>
            <person name="St John F."/>
            <person name="Glasner J."/>
            <person name="Sabat G."/>
            <person name="Splinter BonDurant S."/>
            <person name="Syed K."/>
            <person name="Yadav J."/>
            <person name="Mgbeahuruike A.C."/>
            <person name="Kovalchuk A."/>
            <person name="Asiegbu F.O."/>
            <person name="Lackner G."/>
            <person name="Hoffmeister D."/>
            <person name="Rencoret J."/>
            <person name="Gutierrez A."/>
            <person name="Sun H."/>
            <person name="Lindquist E."/>
            <person name="Barry K."/>
            <person name="Riley R."/>
            <person name="Grigoriev I.V."/>
            <person name="Henrissat B."/>
            <person name="Kues U."/>
            <person name="Berka R.M."/>
            <person name="Martinez A.T."/>
            <person name="Covert S.F."/>
            <person name="Blanchette R.A."/>
            <person name="Cullen D."/>
        </authorList>
    </citation>
    <scope>NUCLEOTIDE SEQUENCE [LARGE SCALE GENOMIC DNA]</scope>
    <source>
        <strain evidence="5 6">11061_1 CR5-6</strain>
    </source>
</reference>
<dbReference type="STRING" id="745531.A0A0C3SDV2"/>
<keyword evidence="2" id="KW-0539">Nucleus</keyword>
<dbReference type="GO" id="GO:0005634">
    <property type="term" value="C:nucleus"/>
    <property type="evidence" value="ECO:0007669"/>
    <property type="project" value="UniProtKB-SubCell"/>
</dbReference>
<evidence type="ECO:0000256" key="2">
    <source>
        <dbReference type="ARBA" id="ARBA00023242"/>
    </source>
</evidence>
<dbReference type="HOGENOM" id="CLU_049627_0_0_1"/>
<feature type="domain" description="Xylanolytic transcriptional activator regulatory" evidence="4">
    <location>
        <begin position="191"/>
        <end position="266"/>
    </location>
</feature>
<accession>A0A0C3SDV2</accession>
<feature type="region of interest" description="Disordered" evidence="3">
    <location>
        <begin position="83"/>
        <end position="105"/>
    </location>
</feature>
<dbReference type="CDD" id="cd12148">
    <property type="entry name" value="fungal_TF_MHR"/>
    <property type="match status" value="1"/>
</dbReference>
<dbReference type="Pfam" id="PF04082">
    <property type="entry name" value="Fungal_trans"/>
    <property type="match status" value="1"/>
</dbReference>
<evidence type="ECO:0000313" key="5">
    <source>
        <dbReference type="EMBL" id="KIP09965.1"/>
    </source>
</evidence>
<dbReference type="PANTHER" id="PTHR31001">
    <property type="entry name" value="UNCHARACTERIZED TRANSCRIPTIONAL REGULATORY PROTEIN"/>
    <property type="match status" value="1"/>
</dbReference>
<dbReference type="EMBL" id="KN840460">
    <property type="protein sequence ID" value="KIP09965.1"/>
    <property type="molecule type" value="Genomic_DNA"/>
</dbReference>
<dbReference type="PANTHER" id="PTHR31001:SF40">
    <property type="entry name" value="ZN(II)2CYS6 TRANSCRIPTION FACTOR (EUROFUNG)"/>
    <property type="match status" value="1"/>
</dbReference>
<dbReference type="InterPro" id="IPR050613">
    <property type="entry name" value="Sec_Metabolite_Reg"/>
</dbReference>
<dbReference type="AlphaFoldDB" id="A0A0C3SDV2"/>
<organism evidence="5 6">
    <name type="scientific">Phlebiopsis gigantea (strain 11061_1 CR5-6)</name>
    <name type="common">White-rot fungus</name>
    <name type="synonym">Peniophora gigantea</name>
    <dbReference type="NCBI Taxonomy" id="745531"/>
    <lineage>
        <taxon>Eukaryota</taxon>
        <taxon>Fungi</taxon>
        <taxon>Dikarya</taxon>
        <taxon>Basidiomycota</taxon>
        <taxon>Agaricomycotina</taxon>
        <taxon>Agaricomycetes</taxon>
        <taxon>Polyporales</taxon>
        <taxon>Phanerochaetaceae</taxon>
        <taxon>Phlebiopsis</taxon>
    </lineage>
</organism>
<proteinExistence type="predicted"/>
<protein>
    <recommendedName>
        <fullName evidence="4">Xylanolytic transcriptional activator regulatory domain-containing protein</fullName>
    </recommendedName>
</protein>
<dbReference type="OrthoDB" id="4934715at2759"/>
<dbReference type="GO" id="GO:0008270">
    <property type="term" value="F:zinc ion binding"/>
    <property type="evidence" value="ECO:0007669"/>
    <property type="project" value="InterPro"/>
</dbReference>
<evidence type="ECO:0000313" key="6">
    <source>
        <dbReference type="Proteomes" id="UP000053257"/>
    </source>
</evidence>
<dbReference type="InterPro" id="IPR007219">
    <property type="entry name" value="XnlR_reg_dom"/>
</dbReference>
<dbReference type="Proteomes" id="UP000053257">
    <property type="component" value="Unassembled WGS sequence"/>
</dbReference>
<keyword evidence="6" id="KW-1185">Reference proteome</keyword>
<dbReference type="GO" id="GO:0003677">
    <property type="term" value="F:DNA binding"/>
    <property type="evidence" value="ECO:0007669"/>
    <property type="project" value="InterPro"/>
</dbReference>
<evidence type="ECO:0000256" key="3">
    <source>
        <dbReference type="SAM" id="MobiDB-lite"/>
    </source>
</evidence>
<dbReference type="SMART" id="SM00906">
    <property type="entry name" value="Fungal_trans"/>
    <property type="match status" value="1"/>
</dbReference>
<evidence type="ECO:0000256" key="1">
    <source>
        <dbReference type="ARBA" id="ARBA00004123"/>
    </source>
</evidence>